<evidence type="ECO:0000313" key="2">
    <source>
        <dbReference type="EMBL" id="ADR34469.1"/>
    </source>
</evidence>
<keyword evidence="3" id="KW-1185">Reference proteome</keyword>
<dbReference type="HOGENOM" id="CLU_1864121_0_0_7"/>
<dbReference type="RefSeq" id="WP_013460666.1">
    <property type="nucleotide sequence ID" value="NC_014762.1"/>
</dbReference>
<dbReference type="AlphaFoldDB" id="E4U1D2"/>
<reference evidence="2 3" key="1">
    <citation type="journal article" date="2012" name="Stand. Genomic Sci.">
        <title>Complete genome sequence of the sulfur compounds oxidizing chemolithoautotroph Sulfuricurvum kujiense type strain (YK-1(T)).</title>
        <authorList>
            <person name="Han C."/>
            <person name="Kotsyurbenko O."/>
            <person name="Chertkov O."/>
            <person name="Held B."/>
            <person name="Lapidus A."/>
            <person name="Nolan M."/>
            <person name="Lucas S."/>
            <person name="Hammon N."/>
            <person name="Deshpande S."/>
            <person name="Cheng J.F."/>
            <person name="Tapia R."/>
            <person name="Goodwin L.A."/>
            <person name="Pitluck S."/>
            <person name="Liolios K."/>
            <person name="Pagani I."/>
            <person name="Ivanova N."/>
            <person name="Mavromatis K."/>
            <person name="Mikhailova N."/>
            <person name="Pati A."/>
            <person name="Chen A."/>
            <person name="Palaniappan K."/>
            <person name="Land M."/>
            <person name="Hauser L."/>
            <person name="Chang Y.J."/>
            <person name="Jeffries C.D."/>
            <person name="Brambilla E.M."/>
            <person name="Rohde M."/>
            <person name="Spring S."/>
            <person name="Sikorski J."/>
            <person name="Goker M."/>
            <person name="Woyke T."/>
            <person name="Bristow J."/>
            <person name="Eisen J.A."/>
            <person name="Markowitz V."/>
            <person name="Hugenholtz P."/>
            <person name="Kyrpides N.C."/>
            <person name="Klenk H.P."/>
            <person name="Detter J.C."/>
        </authorList>
    </citation>
    <scope>NUCLEOTIDE SEQUENCE [LARGE SCALE GENOMIC DNA]</scope>
    <source>
        <strain evidence="3">ATCC BAA-921 / DSM 16994 / JCM 11577 / YK-1</strain>
    </source>
</reference>
<protein>
    <submittedName>
        <fullName evidence="2">Uncharacterized protein</fullName>
    </submittedName>
</protein>
<evidence type="ECO:0000256" key="1">
    <source>
        <dbReference type="SAM" id="MobiDB-lite"/>
    </source>
</evidence>
<dbReference type="Pfam" id="PF13779">
    <property type="entry name" value="DUF4175"/>
    <property type="match status" value="1"/>
</dbReference>
<dbReference type="KEGG" id="sku:Sulku_1809"/>
<dbReference type="EMBL" id="CP002355">
    <property type="protein sequence ID" value="ADR34469.1"/>
    <property type="molecule type" value="Genomic_DNA"/>
</dbReference>
<evidence type="ECO:0000313" key="3">
    <source>
        <dbReference type="Proteomes" id="UP000008721"/>
    </source>
</evidence>
<dbReference type="Proteomes" id="UP000008721">
    <property type="component" value="Chromosome"/>
</dbReference>
<name>E4U1D2_SULKY</name>
<accession>E4U1D2</accession>
<organism evidence="2 3">
    <name type="scientific">Sulfuricurvum kujiense (strain ATCC BAA-921 / DSM 16994 / JCM 11577 / YK-1)</name>
    <dbReference type="NCBI Taxonomy" id="709032"/>
    <lineage>
        <taxon>Bacteria</taxon>
        <taxon>Pseudomonadati</taxon>
        <taxon>Campylobacterota</taxon>
        <taxon>Epsilonproteobacteria</taxon>
        <taxon>Campylobacterales</taxon>
        <taxon>Sulfurimonadaceae</taxon>
        <taxon>Sulfuricurvum</taxon>
    </lineage>
</organism>
<feature type="compositionally biased region" description="Polar residues" evidence="1">
    <location>
        <begin position="69"/>
        <end position="80"/>
    </location>
</feature>
<sequence>MRAVYNSYNTANTANVATNSYQQDKDQLNTYMDKMKKAIEKGDFDTAQSLLEEASKLVESNTTRKRSTKISQQQEELKSQMDTLSDTLNKQDKKSALESIANIKDELKNNKNLVLKTHNPSDMIAEIRSQYLFSAYA</sequence>
<proteinExistence type="predicted"/>
<dbReference type="InterPro" id="IPR012683">
    <property type="entry name" value="CHP02302_TM"/>
</dbReference>
<gene>
    <name evidence="2" type="ordered locus">Sulku_1809</name>
</gene>
<feature type="region of interest" description="Disordered" evidence="1">
    <location>
        <begin position="57"/>
        <end position="80"/>
    </location>
</feature>